<protein>
    <submittedName>
        <fullName evidence="2">YgfZ/GcvT domain-containing protein</fullName>
    </submittedName>
</protein>
<dbReference type="InterPro" id="IPR045179">
    <property type="entry name" value="YgfZ/GcvT"/>
</dbReference>
<dbReference type="Gene3D" id="3.30.1360.120">
    <property type="entry name" value="Probable tRNA modification gtpase trme, domain 1"/>
    <property type="match status" value="1"/>
</dbReference>
<sequence>MNKITQHPLKHLASLSVQGHDAFTFLQGQCTQDLSKIPDFGALPGAFCTPKGRVVANVWLYKVGNNNEAFELVCHESIAEVLYKHLKKYVPFFRGTTMTVSPSDELQASGHLGLGEKPGFMLNEHMSIELHSQLPEDSSATPWQIAEIENGVLWLSDSQSEQWIPQNVNLDSLNAVSFSKGCYTGQEVVARLHYKGSSKKRLFAVKSTIGFASKSLINQEGKAVGDVIQHIDAIPFSFALVVMKTEAAESPIFVTENEQVSVELLHSF</sequence>
<comment type="caution">
    <text evidence="2">The sequence shown here is derived from an EMBL/GenBank/DDBJ whole genome shotgun (WGS) entry which is preliminary data.</text>
</comment>
<dbReference type="Gene3D" id="2.40.30.160">
    <property type="match status" value="1"/>
</dbReference>
<dbReference type="SUPFAM" id="SSF103025">
    <property type="entry name" value="Folate-binding domain"/>
    <property type="match status" value="1"/>
</dbReference>
<evidence type="ECO:0000256" key="1">
    <source>
        <dbReference type="ARBA" id="ARBA00022946"/>
    </source>
</evidence>
<evidence type="ECO:0000313" key="3">
    <source>
        <dbReference type="Proteomes" id="UP001595710"/>
    </source>
</evidence>
<proteinExistence type="predicted"/>
<name>A0ABV7WXA1_9GAMM</name>
<reference evidence="3" key="1">
    <citation type="journal article" date="2019" name="Int. J. Syst. Evol. Microbiol.">
        <title>The Global Catalogue of Microorganisms (GCM) 10K type strain sequencing project: providing services to taxonomists for standard genome sequencing and annotation.</title>
        <authorList>
            <consortium name="The Broad Institute Genomics Platform"/>
            <consortium name="The Broad Institute Genome Sequencing Center for Infectious Disease"/>
            <person name="Wu L."/>
            <person name="Ma J."/>
        </authorList>
    </citation>
    <scope>NUCLEOTIDE SEQUENCE [LARGE SCALE GENOMIC DNA]</scope>
    <source>
        <strain evidence="3">CECT 8288</strain>
    </source>
</reference>
<gene>
    <name evidence="2" type="ORF">ACFOND_15045</name>
</gene>
<dbReference type="NCBIfam" id="TIGR03317">
    <property type="entry name" value="ygfZ_signature"/>
    <property type="match status" value="1"/>
</dbReference>
<accession>A0ABV7WXA1</accession>
<dbReference type="InterPro" id="IPR027266">
    <property type="entry name" value="TrmE/GcvT-like"/>
</dbReference>
<organism evidence="2 3">
    <name type="scientific">Reinekea marina</name>
    <dbReference type="NCBI Taxonomy" id="1310421"/>
    <lineage>
        <taxon>Bacteria</taxon>
        <taxon>Pseudomonadati</taxon>
        <taxon>Pseudomonadota</taxon>
        <taxon>Gammaproteobacteria</taxon>
        <taxon>Oceanospirillales</taxon>
        <taxon>Saccharospirillaceae</taxon>
        <taxon>Reinekea</taxon>
    </lineage>
</organism>
<dbReference type="PANTHER" id="PTHR22602">
    <property type="entry name" value="TRANSFERASE CAF17, MITOCHONDRIAL-RELATED"/>
    <property type="match status" value="1"/>
</dbReference>
<dbReference type="EMBL" id="JBHRYN010000060">
    <property type="protein sequence ID" value="MFC3702949.1"/>
    <property type="molecule type" value="Genomic_DNA"/>
</dbReference>
<keyword evidence="3" id="KW-1185">Reference proteome</keyword>
<keyword evidence="1" id="KW-0809">Transit peptide</keyword>
<dbReference type="Proteomes" id="UP001595710">
    <property type="component" value="Unassembled WGS sequence"/>
</dbReference>
<evidence type="ECO:0000313" key="2">
    <source>
        <dbReference type="EMBL" id="MFC3702949.1"/>
    </source>
</evidence>
<dbReference type="RefSeq" id="WP_377363447.1">
    <property type="nucleotide sequence ID" value="NZ_JBHRYN010000060.1"/>
</dbReference>
<dbReference type="PANTHER" id="PTHR22602:SF0">
    <property type="entry name" value="TRANSFERASE CAF17, MITOCHONDRIAL-RELATED"/>
    <property type="match status" value="1"/>
</dbReference>
<dbReference type="InterPro" id="IPR017703">
    <property type="entry name" value="YgfZ/GCV_T_CS"/>
</dbReference>